<protein>
    <submittedName>
        <fullName evidence="2">Uncharacterized protein</fullName>
    </submittedName>
</protein>
<sequence>MESSIWPQFLLESIEILVQETNNIAKEFVLNRSLKQSLLCSVVTNNTETKNSLILLYDRMKVLFNENKIGVLDLIKNFERFFNLRDKARDVFQGRITTCICDLSYALRTFEKIYLDIVQSIDIDYAEFQPHKDLIKEIKEQKNRQIKFCEQNFKTLKEAIMCKKTEKKEDQYPNLNILRKSYSTSKGQIMKELEYMINELGVQEPELYLQQTQPKSDVEEFQIKDLQQLQSIRIGDENHRSLMLFWFTHFKLKTVTTFDMFRYQLEEYLKLTIPDEGDLDVELSLENFTNPYIVSYVKDQAYLGLIIPGFNKDPIDHPFLQKIVPTVKDRTMQVEDEEGSERISRGTRTDRTYGEDYSDDEDQCSQRTFDPSQFRQEHRTEGRTGGRTGGAANEIENEVQVEESKGLQFGFPIQSLADRTNKTSTRRYGDGTVCSISQVSTNNKYLFSISKGSAQFSSMSTTSTFAQGQSTKPKRQLAQIYQGLELNDKSYTISFNIEVSDYVRKQLIGNFKTKLKVSKFSLNSSVLNLGSSQTQSDLIFSNNKRFEDNIIGLSYNNDQRQFRIMDLSFKNQHYLYVNLREGDKLKIFDGCILRFGNKYRYLFTYSENGSVLNMTLMEVDQVPQKGQSLSVGFQEREIGIGRNNDNFLVIQSSFLSKKQGYIVFDSSCRGQAVYHHLSQTSLTQPALKLNDQIQDGQISDIRLIQDLCGSKDRISLEYYNYKIDISNLCIQE</sequence>
<name>A0A078AVL2_STYLE</name>
<dbReference type="EMBL" id="CCKQ01013617">
    <property type="protein sequence ID" value="CDW85307.1"/>
    <property type="molecule type" value="Genomic_DNA"/>
</dbReference>
<evidence type="ECO:0000313" key="3">
    <source>
        <dbReference type="Proteomes" id="UP000039865"/>
    </source>
</evidence>
<dbReference type="AlphaFoldDB" id="A0A078AVL2"/>
<reference evidence="2 3" key="1">
    <citation type="submission" date="2014-06" db="EMBL/GenBank/DDBJ databases">
        <authorList>
            <person name="Swart Estienne"/>
        </authorList>
    </citation>
    <scope>NUCLEOTIDE SEQUENCE [LARGE SCALE GENOMIC DNA]</scope>
    <source>
        <strain evidence="2 3">130c</strain>
    </source>
</reference>
<organism evidence="2 3">
    <name type="scientific">Stylonychia lemnae</name>
    <name type="common">Ciliate</name>
    <dbReference type="NCBI Taxonomy" id="5949"/>
    <lineage>
        <taxon>Eukaryota</taxon>
        <taxon>Sar</taxon>
        <taxon>Alveolata</taxon>
        <taxon>Ciliophora</taxon>
        <taxon>Intramacronucleata</taxon>
        <taxon>Spirotrichea</taxon>
        <taxon>Stichotrichia</taxon>
        <taxon>Sporadotrichida</taxon>
        <taxon>Oxytrichidae</taxon>
        <taxon>Stylonychinae</taxon>
        <taxon>Stylonychia</taxon>
    </lineage>
</organism>
<dbReference type="InParanoid" id="A0A078AVL2"/>
<accession>A0A078AVL2</accession>
<feature type="compositionally biased region" description="Polar residues" evidence="1">
    <location>
        <begin position="365"/>
        <end position="374"/>
    </location>
</feature>
<feature type="compositionally biased region" description="Basic and acidic residues" evidence="1">
    <location>
        <begin position="340"/>
        <end position="354"/>
    </location>
</feature>
<keyword evidence="3" id="KW-1185">Reference proteome</keyword>
<feature type="compositionally biased region" description="Basic and acidic residues" evidence="1">
    <location>
        <begin position="375"/>
        <end position="384"/>
    </location>
</feature>
<dbReference type="Proteomes" id="UP000039865">
    <property type="component" value="Unassembled WGS sequence"/>
</dbReference>
<feature type="region of interest" description="Disordered" evidence="1">
    <location>
        <begin position="331"/>
        <end position="390"/>
    </location>
</feature>
<gene>
    <name evidence="2" type="primary">Contig2162.g2323</name>
    <name evidence="2" type="ORF">STYLEM_14381</name>
</gene>
<evidence type="ECO:0000256" key="1">
    <source>
        <dbReference type="SAM" id="MobiDB-lite"/>
    </source>
</evidence>
<proteinExistence type="predicted"/>
<evidence type="ECO:0000313" key="2">
    <source>
        <dbReference type="EMBL" id="CDW85307.1"/>
    </source>
</evidence>